<keyword evidence="3" id="KW-1185">Reference proteome</keyword>
<accession>A0A059F1G4</accession>
<reference evidence="2 3" key="2">
    <citation type="submission" date="2014-03" db="EMBL/GenBank/DDBJ databases">
        <title>The Genome Sequence of Anncaliia algerae insect isolate PRA339.</title>
        <authorList>
            <consortium name="The Broad Institute Genome Sequencing Platform"/>
            <consortium name="The Broad Institute Genome Sequencing Center for Infectious Disease"/>
            <person name="Cuomo C."/>
            <person name="Becnel J."/>
            <person name="Sanscrainte N."/>
            <person name="Walker B."/>
            <person name="Young S.K."/>
            <person name="Zeng Q."/>
            <person name="Gargeya S."/>
            <person name="Fitzgerald M."/>
            <person name="Haas B."/>
            <person name="Abouelleil A."/>
            <person name="Alvarado L."/>
            <person name="Arachchi H.M."/>
            <person name="Berlin A.M."/>
            <person name="Chapman S.B."/>
            <person name="Dewar J."/>
            <person name="Goldberg J."/>
            <person name="Griggs A."/>
            <person name="Gujja S."/>
            <person name="Hansen M."/>
            <person name="Howarth C."/>
            <person name="Imamovic A."/>
            <person name="Larimer J."/>
            <person name="McCowan C."/>
            <person name="Murphy C."/>
            <person name="Neiman D."/>
            <person name="Pearson M."/>
            <person name="Priest M."/>
            <person name="Roberts A."/>
            <person name="Saif S."/>
            <person name="Shea T."/>
            <person name="Sisk P."/>
            <person name="Sykes S."/>
            <person name="Wortman J."/>
            <person name="Nusbaum C."/>
            <person name="Birren B."/>
        </authorList>
    </citation>
    <scope>NUCLEOTIDE SEQUENCE [LARGE SCALE GENOMIC DNA]</scope>
    <source>
        <strain evidence="2 3">PRA339</strain>
    </source>
</reference>
<reference evidence="3" key="1">
    <citation type="submission" date="2013-02" db="EMBL/GenBank/DDBJ databases">
        <authorList>
            <consortium name="The Broad Institute Genome Sequencing Platform"/>
            <person name="Cuomo C."/>
            <person name="Becnel J."/>
            <person name="Sanscrainte N."/>
            <person name="Walker B."/>
            <person name="Young S.K."/>
            <person name="Zeng Q."/>
            <person name="Gargeya S."/>
            <person name="Fitzgerald M."/>
            <person name="Haas B."/>
            <person name="Abouelleil A."/>
            <person name="Alvarado L."/>
            <person name="Arachchi H.M."/>
            <person name="Berlin A.M."/>
            <person name="Chapman S.B."/>
            <person name="Dewar J."/>
            <person name="Goldberg J."/>
            <person name="Griggs A."/>
            <person name="Gujja S."/>
            <person name="Hansen M."/>
            <person name="Howarth C."/>
            <person name="Imamovic A."/>
            <person name="Larimer J."/>
            <person name="McCowan C."/>
            <person name="Murphy C."/>
            <person name="Neiman D."/>
            <person name="Pearson M."/>
            <person name="Priest M."/>
            <person name="Roberts A."/>
            <person name="Saif S."/>
            <person name="Shea T."/>
            <person name="Sisk P."/>
            <person name="Sykes S."/>
            <person name="Wortman J."/>
            <person name="Nusbaum C."/>
            <person name="Birren B."/>
        </authorList>
    </citation>
    <scope>NUCLEOTIDE SEQUENCE [LARGE SCALE GENOMIC DNA]</scope>
    <source>
        <strain evidence="3">PRA339</strain>
    </source>
</reference>
<feature type="signal peptide" evidence="1">
    <location>
        <begin position="1"/>
        <end position="23"/>
    </location>
</feature>
<proteinExistence type="predicted"/>
<dbReference type="HOGENOM" id="CLU_585215_0_0_1"/>
<gene>
    <name evidence="2" type="ORF">H312_01732</name>
</gene>
<keyword evidence="1" id="KW-0732">Signal</keyword>
<dbReference type="Proteomes" id="UP000030655">
    <property type="component" value="Unassembled WGS sequence"/>
</dbReference>
<dbReference type="AlphaFoldDB" id="A0A059F1G4"/>
<dbReference type="VEuPathDB" id="MicrosporidiaDB:H312_01732"/>
<evidence type="ECO:0000256" key="1">
    <source>
        <dbReference type="SAM" id="SignalP"/>
    </source>
</evidence>
<name>A0A059F1G4_9MICR</name>
<protein>
    <submittedName>
        <fullName evidence="2">Uncharacterized protein</fullName>
    </submittedName>
</protein>
<dbReference type="EMBL" id="KK365160">
    <property type="protein sequence ID" value="KCZ80849.1"/>
    <property type="molecule type" value="Genomic_DNA"/>
</dbReference>
<organism evidence="2 3">
    <name type="scientific">Anncaliia algerae PRA339</name>
    <dbReference type="NCBI Taxonomy" id="1288291"/>
    <lineage>
        <taxon>Eukaryota</taxon>
        <taxon>Fungi</taxon>
        <taxon>Fungi incertae sedis</taxon>
        <taxon>Microsporidia</taxon>
        <taxon>Tubulinosematoidea</taxon>
        <taxon>Tubulinosematidae</taxon>
        <taxon>Anncaliia</taxon>
    </lineage>
</organism>
<sequence>MLRTKLNFIVLILVMKIIRLTNSNQTENDSYPNNHMLQYSFENLSNSDNIYLASIEYIDKITAEILEKTILDTTLNQETILNQESTDYVQDEANLSVVMVDEQTNTVQIIRNDSPLSDHKNTTCLYPFVSKSDVKKPRNKIKLDNEPAKFICTIYLIENNYHIKFLYLINHLNINRVGGIYRTNNHVYYNNSRDKFYSIITANIIKESQEVKSINDLESLYKEFRNFKFEVWKTYNIENIIKTHIYSVHYKMFFDAKNKDVKKSKEEVFQLYIDAFNSENYNFLLKIFPGFEFIYKILIAKNLKCREVAVIKLLQLIICKFEAFRSQYFFEHPNNYVSLKVLESNFLFKETIAIISVIFKGVMEMCYLTDNFIKVLEIYSFAFFIRAKYPNTFKNIEYFKSIVSLKDSKIECIDDLHFDLEFVSSLFYMNLDRIINQKDLVTGYTMKLGKRGQRSSCKKRSNKMGVI</sequence>
<feature type="chain" id="PRO_5001571870" evidence="1">
    <location>
        <begin position="24"/>
        <end position="467"/>
    </location>
</feature>
<evidence type="ECO:0000313" key="2">
    <source>
        <dbReference type="EMBL" id="KCZ80849.1"/>
    </source>
</evidence>
<evidence type="ECO:0000313" key="3">
    <source>
        <dbReference type="Proteomes" id="UP000030655"/>
    </source>
</evidence>